<name>A0ACC2J006_9PEZI</name>
<keyword evidence="2" id="KW-1185">Reference proteome</keyword>
<reference evidence="1" key="1">
    <citation type="submission" date="2022-12" db="EMBL/GenBank/DDBJ databases">
        <title>Genome Sequence of Lasiodiplodia mahajangana.</title>
        <authorList>
            <person name="Buettner E."/>
        </authorList>
    </citation>
    <scope>NUCLEOTIDE SEQUENCE</scope>
    <source>
        <strain evidence="1">VT137</strain>
    </source>
</reference>
<sequence length="407" mass="45655">MEASAIGAAVLFLATTDISKASHGTAKTRLGTFSNSDQMLELENAGIESKKRDARKIRQLEAQIDGYKQFLKAVGKAEQPSKQGLHGPIDPKWVHGLDIAPLFNKKHLFDKLAIVFDPAEREFAVLNRAVLYMYTDDYEEIDLPYYNFPLDTITIFRENILGSRETAGGAETISKWAFTAKARSRPYEDGIKGAREKYITFPLTSLGWAVILQRRLHRIQKLHVLKARPIQRQEVHEHRGINIQEGEPNHGVLTSNEGNAGEGEVDPGLYHLARRMVTRILLTRDRIAAQTPSETDLDTAVNQALGRIRRVQLERSKKGCQLEELTGLHFEGVQALAELVAGGEEVKAAARHLLETAQERETKIIRDILKQNEGPLQTNLNPAIELWYAAQQGMSQTVQYLLSSFET</sequence>
<gene>
    <name evidence="1" type="ORF">O1611_g10279</name>
</gene>
<accession>A0ACC2J006</accession>
<dbReference type="EMBL" id="JAPUUL010003995">
    <property type="protein sequence ID" value="KAJ8120769.1"/>
    <property type="molecule type" value="Genomic_DNA"/>
</dbReference>
<organism evidence="1 2">
    <name type="scientific">Lasiodiplodia mahajangana</name>
    <dbReference type="NCBI Taxonomy" id="1108764"/>
    <lineage>
        <taxon>Eukaryota</taxon>
        <taxon>Fungi</taxon>
        <taxon>Dikarya</taxon>
        <taxon>Ascomycota</taxon>
        <taxon>Pezizomycotina</taxon>
        <taxon>Dothideomycetes</taxon>
        <taxon>Dothideomycetes incertae sedis</taxon>
        <taxon>Botryosphaeriales</taxon>
        <taxon>Botryosphaeriaceae</taxon>
        <taxon>Lasiodiplodia</taxon>
    </lineage>
</organism>
<evidence type="ECO:0000313" key="2">
    <source>
        <dbReference type="Proteomes" id="UP001153332"/>
    </source>
</evidence>
<protein>
    <submittedName>
        <fullName evidence="1">Uncharacterized protein</fullName>
    </submittedName>
</protein>
<proteinExistence type="predicted"/>
<dbReference type="Proteomes" id="UP001153332">
    <property type="component" value="Unassembled WGS sequence"/>
</dbReference>
<evidence type="ECO:0000313" key="1">
    <source>
        <dbReference type="EMBL" id="KAJ8120769.1"/>
    </source>
</evidence>
<comment type="caution">
    <text evidence="1">The sequence shown here is derived from an EMBL/GenBank/DDBJ whole genome shotgun (WGS) entry which is preliminary data.</text>
</comment>